<dbReference type="Pfam" id="PF22746">
    <property type="entry name" value="SHOCT-like_DUF2089-C"/>
    <property type="match status" value="1"/>
</dbReference>
<evidence type="ECO:0000259" key="1">
    <source>
        <dbReference type="Pfam" id="PF22746"/>
    </source>
</evidence>
<comment type="caution">
    <text evidence="2">The sequence shown here is derived from an EMBL/GenBank/DDBJ whole genome shotgun (WGS) entry which is preliminary data.</text>
</comment>
<dbReference type="STRING" id="869279.SE15_13490"/>
<evidence type="ECO:0000313" key="3">
    <source>
        <dbReference type="Proteomes" id="UP000050544"/>
    </source>
</evidence>
<keyword evidence="3" id="KW-1185">Reference proteome</keyword>
<dbReference type="OrthoDB" id="164380at2"/>
<protein>
    <recommendedName>
        <fullName evidence="1">YvlB/LiaX N-terminal domain-containing protein</fullName>
    </recommendedName>
</protein>
<accession>A0A0P6XZU3</accession>
<evidence type="ECO:0000313" key="2">
    <source>
        <dbReference type="EMBL" id="KPL82103.1"/>
    </source>
</evidence>
<feature type="domain" description="YvlB/LiaX N-terminal" evidence="1">
    <location>
        <begin position="6"/>
        <end position="34"/>
    </location>
</feature>
<dbReference type="InterPro" id="IPR053959">
    <property type="entry name" value="YvlB/LiaX_N"/>
</dbReference>
<gene>
    <name evidence="2" type="ORF">SE15_13490</name>
</gene>
<dbReference type="AlphaFoldDB" id="A0A0P6XZU3"/>
<dbReference type="EMBL" id="LGKO01000006">
    <property type="protein sequence ID" value="KPL82103.1"/>
    <property type="molecule type" value="Genomic_DNA"/>
</dbReference>
<dbReference type="RefSeq" id="WP_054522638.1">
    <property type="nucleotide sequence ID" value="NZ_LGKO01000006.1"/>
</dbReference>
<organism evidence="2 3">
    <name type="scientific">Thermanaerothrix daxensis</name>
    <dbReference type="NCBI Taxonomy" id="869279"/>
    <lineage>
        <taxon>Bacteria</taxon>
        <taxon>Bacillati</taxon>
        <taxon>Chloroflexota</taxon>
        <taxon>Anaerolineae</taxon>
        <taxon>Anaerolineales</taxon>
        <taxon>Anaerolineaceae</taxon>
        <taxon>Thermanaerothrix</taxon>
    </lineage>
</organism>
<dbReference type="Proteomes" id="UP000050544">
    <property type="component" value="Unassembled WGS sequence"/>
</dbReference>
<proteinExistence type="predicted"/>
<reference evidence="2 3" key="1">
    <citation type="submission" date="2015-07" db="EMBL/GenBank/DDBJ databases">
        <title>Whole genome sequence of Thermanaerothrix daxensis DSM 23592.</title>
        <authorList>
            <person name="Hemp J."/>
            <person name="Ward L.M."/>
            <person name="Pace L.A."/>
            <person name="Fischer W.W."/>
        </authorList>
    </citation>
    <scope>NUCLEOTIDE SEQUENCE [LARGE SCALE GENOMIC DNA]</scope>
    <source>
        <strain evidence="2 3">GNS-1</strain>
    </source>
</reference>
<name>A0A0P6XZU3_9CHLR</name>
<sequence length="129" mass="14007">MDAIREERLRVLEMVAQGLITAEEGARLIEALERPTPAVPAPSPASPAESGPRWLRVRVTELASGRTRVNVRLPVSVLEAGARIGARFAPGMGENERAQILRAVRAGTYGPILEVVDAEEGERVEIFLE</sequence>